<evidence type="ECO:0000256" key="1">
    <source>
        <dbReference type="SAM" id="Coils"/>
    </source>
</evidence>
<proteinExistence type="predicted"/>
<evidence type="ECO:0000313" key="2">
    <source>
        <dbReference type="EMBL" id="NNG66147.1"/>
    </source>
</evidence>
<feature type="coiled-coil region" evidence="1">
    <location>
        <begin position="4"/>
        <end position="31"/>
    </location>
</feature>
<reference evidence="2 3" key="1">
    <citation type="submission" date="2020-04" db="EMBL/GenBank/DDBJ databases">
        <title>Draft genome sequence of Caldanaerobacter sunterraneus. strain 1523vc isolated from Griffin hot spring, Kamchatka, Russia.</title>
        <authorList>
            <person name="Toshchakov S.V."/>
            <person name="Podosokorskaya O.A."/>
            <person name="Kublanov I.V."/>
            <person name="Korzhenkov A."/>
            <person name="Patrushev M.V."/>
        </authorList>
    </citation>
    <scope>NUCLEOTIDE SEQUENCE [LARGE SCALE GENOMIC DNA]</scope>
    <source>
        <strain evidence="2 3">1523vc</strain>
    </source>
</reference>
<protein>
    <submittedName>
        <fullName evidence="2">Uncharacterized protein</fullName>
    </submittedName>
</protein>
<sequence>MPSLDEYAEMLENLKNNLKGVDTMAKKKNQEKVVDIEKAVQEEKMIMISKEELEKMLDNLEYRLYKGLARKLNRIAQELKEAKKE</sequence>
<comment type="caution">
    <text evidence="2">The sequence shown here is derived from an EMBL/GenBank/DDBJ whole genome shotgun (WGS) entry which is preliminary data.</text>
</comment>
<dbReference type="Proteomes" id="UP000529861">
    <property type="component" value="Unassembled WGS sequence"/>
</dbReference>
<dbReference type="RefSeq" id="WP_170270357.1">
    <property type="nucleotide sequence ID" value="NZ_JABEQB010000005.1"/>
</dbReference>
<dbReference type="EMBL" id="JABEQB010000005">
    <property type="protein sequence ID" value="NNG66147.1"/>
    <property type="molecule type" value="Genomic_DNA"/>
</dbReference>
<evidence type="ECO:0000313" key="3">
    <source>
        <dbReference type="Proteomes" id="UP000529861"/>
    </source>
</evidence>
<gene>
    <name evidence="2" type="ORF">HKI81_02690</name>
</gene>
<keyword evidence="1" id="KW-0175">Coiled coil</keyword>
<organism evidence="2 3">
    <name type="scientific">Caldanaerobacter subterraneus</name>
    <dbReference type="NCBI Taxonomy" id="911092"/>
    <lineage>
        <taxon>Bacteria</taxon>
        <taxon>Bacillati</taxon>
        <taxon>Bacillota</taxon>
        <taxon>Clostridia</taxon>
        <taxon>Thermoanaerobacterales</taxon>
        <taxon>Thermoanaerobacteraceae</taxon>
        <taxon>Caldanaerobacter</taxon>
    </lineage>
</organism>
<dbReference type="AlphaFoldDB" id="A0A7Y2L5G9"/>
<name>A0A7Y2L5G9_9THEO</name>
<accession>A0A7Y2L5G9</accession>